<dbReference type="OrthoDB" id="9794445at2"/>
<dbReference type="Gene3D" id="3.40.50.1820">
    <property type="entry name" value="alpha/beta hydrolase"/>
    <property type="match status" value="1"/>
</dbReference>
<proteinExistence type="inferred from homology"/>
<dbReference type="InterPro" id="IPR029058">
    <property type="entry name" value="AB_hydrolase_fold"/>
</dbReference>
<comment type="similarity">
    <text evidence="1">Belongs to the 'GDXG' lipolytic enzyme family.</text>
</comment>
<feature type="domain" description="Alpha/beta hydrolase fold-3" evidence="4">
    <location>
        <begin position="80"/>
        <end position="286"/>
    </location>
</feature>
<dbReference type="Pfam" id="PF07859">
    <property type="entry name" value="Abhydrolase_3"/>
    <property type="match status" value="1"/>
</dbReference>
<dbReference type="RefSeq" id="WP_060817615.1">
    <property type="nucleotide sequence ID" value="NZ_FCOC02000002.1"/>
</dbReference>
<evidence type="ECO:0000313" key="5">
    <source>
        <dbReference type="EMBL" id="SAL17807.1"/>
    </source>
</evidence>
<reference evidence="5 6" key="1">
    <citation type="submission" date="2016-01" db="EMBL/GenBank/DDBJ databases">
        <authorList>
            <person name="Oliw E.H."/>
        </authorList>
    </citation>
    <scope>NUCLEOTIDE SEQUENCE [LARGE SCALE GENOMIC DNA]</scope>
    <source>
        <strain evidence="5">LMG 22029</strain>
    </source>
</reference>
<evidence type="ECO:0000256" key="1">
    <source>
        <dbReference type="ARBA" id="ARBA00010515"/>
    </source>
</evidence>
<dbReference type="SUPFAM" id="SSF53474">
    <property type="entry name" value="alpha/beta-Hydrolases"/>
    <property type="match status" value="1"/>
</dbReference>
<name>A0A158FDJ4_CABSO</name>
<dbReference type="InterPro" id="IPR050300">
    <property type="entry name" value="GDXG_lipolytic_enzyme"/>
</dbReference>
<gene>
    <name evidence="5" type="ORF">AWB64_01162</name>
</gene>
<protein>
    <submittedName>
        <fullName evidence="5">Esterase/lipase</fullName>
    </submittedName>
</protein>
<organism evidence="5 6">
    <name type="scientific">Caballeronia sordidicola</name>
    <name type="common">Burkholderia sordidicola</name>
    <dbReference type="NCBI Taxonomy" id="196367"/>
    <lineage>
        <taxon>Bacteria</taxon>
        <taxon>Pseudomonadati</taxon>
        <taxon>Pseudomonadota</taxon>
        <taxon>Betaproteobacteria</taxon>
        <taxon>Burkholderiales</taxon>
        <taxon>Burkholderiaceae</taxon>
        <taxon>Caballeronia</taxon>
    </lineage>
</organism>
<dbReference type="GO" id="GO:0016787">
    <property type="term" value="F:hydrolase activity"/>
    <property type="evidence" value="ECO:0007669"/>
    <property type="project" value="UniProtKB-KW"/>
</dbReference>
<keyword evidence="2" id="KW-0378">Hydrolase</keyword>
<dbReference type="Proteomes" id="UP000054893">
    <property type="component" value="Unassembled WGS sequence"/>
</dbReference>
<dbReference type="InterPro" id="IPR013094">
    <property type="entry name" value="AB_hydrolase_3"/>
</dbReference>
<evidence type="ECO:0000256" key="2">
    <source>
        <dbReference type="ARBA" id="ARBA00022801"/>
    </source>
</evidence>
<evidence type="ECO:0000259" key="4">
    <source>
        <dbReference type="Pfam" id="PF07859"/>
    </source>
</evidence>
<dbReference type="PANTHER" id="PTHR48081">
    <property type="entry name" value="AB HYDROLASE SUPERFAMILY PROTEIN C4A8.06C"/>
    <property type="match status" value="1"/>
</dbReference>
<dbReference type="PANTHER" id="PTHR48081:SF8">
    <property type="entry name" value="ALPHA_BETA HYDROLASE FOLD-3 DOMAIN-CONTAINING PROTEIN-RELATED"/>
    <property type="match status" value="1"/>
</dbReference>
<evidence type="ECO:0000313" key="6">
    <source>
        <dbReference type="Proteomes" id="UP000054893"/>
    </source>
</evidence>
<dbReference type="InterPro" id="IPR033140">
    <property type="entry name" value="Lipase_GDXG_put_SER_AS"/>
</dbReference>
<dbReference type="PROSITE" id="PS01173">
    <property type="entry name" value="LIPASE_GDXG_HIS"/>
    <property type="match status" value="1"/>
</dbReference>
<dbReference type="PROSITE" id="PS01174">
    <property type="entry name" value="LIPASE_GDXG_SER"/>
    <property type="match status" value="1"/>
</dbReference>
<evidence type="ECO:0000256" key="3">
    <source>
        <dbReference type="PROSITE-ProRule" id="PRU10038"/>
    </source>
</evidence>
<accession>A0A158FDJ4</accession>
<sequence>MTIDADLLAYYAKVAEAFPKLPANADARAMRQQFQDVARAFATPRPAGVKVDEIVLPLDGRDLRARVYRPGPASVPLPLVVYFHGGGWVLGDLDTHDVMIARFALDSHCAVVSVDYRLAPEFAFPTPVDDALDALLWLAEHRSRMGFATTRLGVAGDSAGAHLAAVAARAANDRVAGLVSAQLLIYPVARCRFEGGSFTANAEGPGLSAEEMKWYWSQFLTTQPPADDDVRAFPLAESYDRTPARALIVGAAYDPLYDDAHEFARFLEANGGRVEVIDAHDMTHGFGRIQAHSKSAEAWMKKTSKRFGELLHAPR</sequence>
<feature type="active site" evidence="3">
    <location>
        <position position="158"/>
    </location>
</feature>
<dbReference type="AlphaFoldDB" id="A0A158FDJ4"/>
<dbReference type="InterPro" id="IPR002168">
    <property type="entry name" value="Lipase_GDXG_HIS_AS"/>
</dbReference>
<dbReference type="EMBL" id="FCOC02000002">
    <property type="protein sequence ID" value="SAL17807.1"/>
    <property type="molecule type" value="Genomic_DNA"/>
</dbReference>